<evidence type="ECO:0008006" key="3">
    <source>
        <dbReference type="Google" id="ProtNLM"/>
    </source>
</evidence>
<dbReference type="AlphaFoldDB" id="A0A1G7PAC5"/>
<dbReference type="Proteomes" id="UP000199045">
    <property type="component" value="Unassembled WGS sequence"/>
</dbReference>
<dbReference type="EMBL" id="FNBN01000002">
    <property type="protein sequence ID" value="SDF82549.1"/>
    <property type="molecule type" value="Genomic_DNA"/>
</dbReference>
<dbReference type="STRING" id="104663.SAMN04488121_1021103"/>
<dbReference type="Pfam" id="PF06291">
    <property type="entry name" value="Lambda_Bor"/>
    <property type="match status" value="1"/>
</dbReference>
<dbReference type="InterPro" id="IPR010438">
    <property type="entry name" value="Lambda_Bor"/>
</dbReference>
<evidence type="ECO:0000313" key="1">
    <source>
        <dbReference type="EMBL" id="SDF82549.1"/>
    </source>
</evidence>
<accession>A0A1G7PAC5</accession>
<dbReference type="RefSeq" id="WP_143011450.1">
    <property type="nucleotide sequence ID" value="NZ_FNBN01000002.1"/>
</dbReference>
<name>A0A1G7PAC5_CHIFI</name>
<proteinExistence type="predicted"/>
<reference evidence="1 2" key="1">
    <citation type="submission" date="2016-10" db="EMBL/GenBank/DDBJ databases">
        <authorList>
            <person name="de Groot N.N."/>
        </authorList>
    </citation>
    <scope>NUCLEOTIDE SEQUENCE [LARGE SCALE GENOMIC DNA]</scope>
    <source>
        <strain evidence="1 2">DSM 527</strain>
    </source>
</reference>
<evidence type="ECO:0000313" key="2">
    <source>
        <dbReference type="Proteomes" id="UP000199045"/>
    </source>
</evidence>
<gene>
    <name evidence="1" type="ORF">SAMN04488121_1021103</name>
</gene>
<dbReference type="OrthoDB" id="8566233at2"/>
<protein>
    <recommendedName>
        <fullName evidence="3">Bor protein</fullName>
    </recommendedName>
</protein>
<sequence>MRCPKFHNVAMTGILTVMILCASSCYSYRVATHALPSTGVTPMNKIRTYSLFWGLLNKPQIIHTPICDSLGVNGMAEVRVKNNFGNALLTVCTLGIYCPLSLEWKCATPCQPQTDPL</sequence>
<organism evidence="1 2">
    <name type="scientific">Chitinophaga filiformis</name>
    <name type="common">Myxococcus filiformis</name>
    <name type="synonym">Flexibacter filiformis</name>
    <dbReference type="NCBI Taxonomy" id="104663"/>
    <lineage>
        <taxon>Bacteria</taxon>
        <taxon>Pseudomonadati</taxon>
        <taxon>Bacteroidota</taxon>
        <taxon>Chitinophagia</taxon>
        <taxon>Chitinophagales</taxon>
        <taxon>Chitinophagaceae</taxon>
        <taxon>Chitinophaga</taxon>
    </lineage>
</organism>